<evidence type="ECO:0000259" key="3">
    <source>
        <dbReference type="Pfam" id="PF00135"/>
    </source>
</evidence>
<dbReference type="SUPFAM" id="SSF53474">
    <property type="entry name" value="alpha/beta-Hydrolases"/>
    <property type="match status" value="1"/>
</dbReference>
<sequence>MHKRQRTRVMAERSYRKYWLGALLVCLMVVNGFEAYTAKVMTKYGEIQGLWSRSTRGRLVAYYLGIPYAQPPVGDLRFRSPQPWNRTWKDTFEATKNAPWCIQLEENEIFGSEDCLYLNIYVPVETFVDFREPKGEPKGESYPSGIGVRPWRKIRHRNGRQPRALTSLFDGPRFNPSNNQLPFEYASMASKVSPGNYGLKDIVLALRWVNENIDAFNGDPKRVTLWGHSSGSAAVHMMVFNNKTEGLFNRYIMHGGTAVSAWAMNTKSWSRKMALQMAKLFDCLPKEEKEEEKKTMTKVNNQNDKKDKKKDRVQTTTTEPEVTTKEKENSIEDKEYTEEEEEEIMWCMRNVNMKSKKMAAMLDYSGFFWTPCCIFGPTVEEESEDAVLTMHPLTAMKSRRFRDIPFIIGVTKDEGLMKTMAVLSDESNEKELLNNFEMLLPPMLEYTQLISNTTEFVDAIKEFYFAGNVSATFKKNITQVTSDALIFWPTYQTLKYQSEIMKSSTYFFLFAYEGTFSSTFATGLPIRFGVAHIDDLNYLYPKLNHMYRDHMLHNTESDITMINIMTEMWASFVANG</sequence>
<dbReference type="InterPro" id="IPR029058">
    <property type="entry name" value="AB_hydrolase_fold"/>
</dbReference>
<dbReference type="InterPro" id="IPR002018">
    <property type="entry name" value="CarbesteraseB"/>
</dbReference>
<feature type="compositionally biased region" description="Basic and acidic residues" evidence="2">
    <location>
        <begin position="322"/>
        <end position="334"/>
    </location>
</feature>
<dbReference type="PANTHER" id="PTHR11559">
    <property type="entry name" value="CARBOXYLESTERASE"/>
    <property type="match status" value="1"/>
</dbReference>
<accession>A0A310STR4</accession>
<feature type="domain" description="Carboxylesterase type B" evidence="3">
    <location>
        <begin position="332"/>
        <end position="576"/>
    </location>
</feature>
<protein>
    <submittedName>
        <fullName evidence="4">Esterase FE4</fullName>
    </submittedName>
</protein>
<proteinExistence type="predicted"/>
<dbReference type="InterPro" id="IPR050309">
    <property type="entry name" value="Type-B_Carboxylest/Lipase"/>
</dbReference>
<feature type="region of interest" description="Disordered" evidence="2">
    <location>
        <begin position="291"/>
        <end position="336"/>
    </location>
</feature>
<keyword evidence="5" id="KW-1185">Reference proteome</keyword>
<feature type="compositionally biased region" description="Basic and acidic residues" evidence="2">
    <location>
        <begin position="303"/>
        <end position="313"/>
    </location>
</feature>
<feature type="domain" description="Carboxylesterase type B" evidence="3">
    <location>
        <begin position="183"/>
        <end position="303"/>
    </location>
</feature>
<gene>
    <name evidence="4" type="ORF">WN48_04639</name>
</gene>
<dbReference type="EMBL" id="KQ760339">
    <property type="protein sequence ID" value="OAD60866.1"/>
    <property type="molecule type" value="Genomic_DNA"/>
</dbReference>
<dbReference type="PROSITE" id="PS00941">
    <property type="entry name" value="CARBOXYLESTERASE_B_2"/>
    <property type="match status" value="1"/>
</dbReference>
<evidence type="ECO:0000313" key="4">
    <source>
        <dbReference type="EMBL" id="OAD60866.1"/>
    </source>
</evidence>
<evidence type="ECO:0000256" key="1">
    <source>
        <dbReference type="ARBA" id="ARBA00023180"/>
    </source>
</evidence>
<dbReference type="Pfam" id="PF00135">
    <property type="entry name" value="COesterase"/>
    <property type="match status" value="3"/>
</dbReference>
<feature type="domain" description="Carboxylesterase type B" evidence="3">
    <location>
        <begin position="38"/>
        <end position="126"/>
    </location>
</feature>
<dbReference type="Gene3D" id="3.40.50.1820">
    <property type="entry name" value="alpha/beta hydrolase"/>
    <property type="match status" value="2"/>
</dbReference>
<reference evidence="4 5" key="1">
    <citation type="submission" date="2015-07" db="EMBL/GenBank/DDBJ databases">
        <title>The genome of Eufriesea mexicana.</title>
        <authorList>
            <person name="Pan H."/>
            <person name="Kapheim K."/>
        </authorList>
    </citation>
    <scope>NUCLEOTIDE SEQUENCE [LARGE SCALE GENOMIC DNA]</scope>
    <source>
        <strain evidence="4">0111107269</strain>
        <tissue evidence="4">Whole body</tissue>
    </source>
</reference>
<organism evidence="4 5">
    <name type="scientific">Eufriesea mexicana</name>
    <dbReference type="NCBI Taxonomy" id="516756"/>
    <lineage>
        <taxon>Eukaryota</taxon>
        <taxon>Metazoa</taxon>
        <taxon>Ecdysozoa</taxon>
        <taxon>Arthropoda</taxon>
        <taxon>Hexapoda</taxon>
        <taxon>Insecta</taxon>
        <taxon>Pterygota</taxon>
        <taxon>Neoptera</taxon>
        <taxon>Endopterygota</taxon>
        <taxon>Hymenoptera</taxon>
        <taxon>Apocrita</taxon>
        <taxon>Aculeata</taxon>
        <taxon>Apoidea</taxon>
        <taxon>Anthophila</taxon>
        <taxon>Apidae</taxon>
        <taxon>Eufriesea</taxon>
    </lineage>
</organism>
<name>A0A310STR4_9HYME</name>
<keyword evidence="1" id="KW-0325">Glycoprotein</keyword>
<dbReference type="InterPro" id="IPR019819">
    <property type="entry name" value="Carboxylesterase_B_CS"/>
</dbReference>
<dbReference type="AlphaFoldDB" id="A0A310STR4"/>
<dbReference type="Proteomes" id="UP000250275">
    <property type="component" value="Unassembled WGS sequence"/>
</dbReference>
<evidence type="ECO:0000313" key="5">
    <source>
        <dbReference type="Proteomes" id="UP000250275"/>
    </source>
</evidence>
<dbReference type="OrthoDB" id="6846267at2759"/>
<evidence type="ECO:0000256" key="2">
    <source>
        <dbReference type="SAM" id="MobiDB-lite"/>
    </source>
</evidence>